<dbReference type="Gene3D" id="3.30.70.360">
    <property type="match status" value="1"/>
</dbReference>
<dbReference type="PANTHER" id="PTHR11014:SF63">
    <property type="entry name" value="METALLOPEPTIDASE, PUTATIVE (AFU_ORTHOLOGUE AFUA_6G09600)-RELATED"/>
    <property type="match status" value="1"/>
</dbReference>
<dbReference type="EC" id="3.-.-.-" evidence="1"/>
<accession>A0A645FCH6</accession>
<name>A0A645FCH6_9ZZZZ</name>
<keyword evidence="1" id="KW-0378">Hydrolase</keyword>
<organism evidence="1">
    <name type="scientific">bioreactor metagenome</name>
    <dbReference type="NCBI Taxonomy" id="1076179"/>
    <lineage>
        <taxon>unclassified sequences</taxon>
        <taxon>metagenomes</taxon>
        <taxon>ecological metagenomes</taxon>
    </lineage>
</organism>
<dbReference type="EMBL" id="VSSQ01057483">
    <property type="protein sequence ID" value="MPN11282.1"/>
    <property type="molecule type" value="Genomic_DNA"/>
</dbReference>
<gene>
    <name evidence="1" type="primary">yxeP_49</name>
    <name evidence="1" type="ORF">SDC9_158583</name>
</gene>
<dbReference type="InterPro" id="IPR002933">
    <property type="entry name" value="Peptidase_M20"/>
</dbReference>
<dbReference type="AlphaFoldDB" id="A0A645FCH6"/>
<sequence>MLDGGVWEKSGGKPDCIFGLHNRPELPAGKVAVLDGPIMAGKINFRVTLRGKPGHGGSPHKCVDPVVAGAALVDGVQTIVSRSTDPQDALVCAVYSLHTDAPDFFVPATLTMTGSIRYFRDAAGQRAAERLKVLAAGVAAAYGCQAETELFPQVPVTRNAPSLAEIARRAAAVTVGAENTVSPPPDMGSEDFAVYGMEIPSFFYWLGSGYPGRENAPWHSPQFCTNDAALPLGAALLARSALLALECL</sequence>
<dbReference type="SUPFAM" id="SSF53187">
    <property type="entry name" value="Zn-dependent exopeptidases"/>
    <property type="match status" value="1"/>
</dbReference>
<evidence type="ECO:0000313" key="1">
    <source>
        <dbReference type="EMBL" id="MPN11282.1"/>
    </source>
</evidence>
<dbReference type="SUPFAM" id="SSF55031">
    <property type="entry name" value="Bacterial exopeptidase dimerisation domain"/>
    <property type="match status" value="1"/>
</dbReference>
<dbReference type="Pfam" id="PF01546">
    <property type="entry name" value="Peptidase_M20"/>
    <property type="match status" value="1"/>
</dbReference>
<dbReference type="GO" id="GO:0016787">
    <property type="term" value="F:hydrolase activity"/>
    <property type="evidence" value="ECO:0007669"/>
    <property type="project" value="UniProtKB-KW"/>
</dbReference>
<proteinExistence type="predicted"/>
<protein>
    <submittedName>
        <fullName evidence="1">Putative hydrolase YxeP</fullName>
        <ecNumber evidence="1">3.-.-.-</ecNumber>
    </submittedName>
</protein>
<dbReference type="PANTHER" id="PTHR11014">
    <property type="entry name" value="PEPTIDASE M20 FAMILY MEMBER"/>
    <property type="match status" value="1"/>
</dbReference>
<reference evidence="1" key="1">
    <citation type="submission" date="2019-08" db="EMBL/GenBank/DDBJ databases">
        <authorList>
            <person name="Kucharzyk K."/>
            <person name="Murdoch R.W."/>
            <person name="Higgins S."/>
            <person name="Loffler F."/>
        </authorList>
    </citation>
    <scope>NUCLEOTIDE SEQUENCE</scope>
</reference>
<dbReference type="InterPro" id="IPR036264">
    <property type="entry name" value="Bact_exopeptidase_dim_dom"/>
</dbReference>
<comment type="caution">
    <text evidence="1">The sequence shown here is derived from an EMBL/GenBank/DDBJ whole genome shotgun (WGS) entry which is preliminary data.</text>
</comment>
<dbReference type="InterPro" id="IPR017439">
    <property type="entry name" value="Amidohydrolase"/>
</dbReference>
<dbReference type="Gene3D" id="3.40.630.10">
    <property type="entry name" value="Zn peptidases"/>
    <property type="match status" value="1"/>
</dbReference>